<feature type="region of interest" description="Disordered" evidence="3">
    <location>
        <begin position="1"/>
        <end position="26"/>
    </location>
</feature>
<dbReference type="Gene3D" id="2.40.40.50">
    <property type="entry name" value="Ubiquitin fusion degradation protein UFD1, N-terminal domain"/>
    <property type="match status" value="1"/>
</dbReference>
<feature type="region of interest" description="Disordered" evidence="3">
    <location>
        <begin position="82"/>
        <end position="107"/>
    </location>
</feature>
<sequence length="886" mass="101674">MSHIIHSLRRFSTRKRSQRLKRQCHKIAQESRPEDLLRKLSSFADSEGSNEQDEPHPMDHVFQDVTIEEILSELEIRESRKCKASHSRERNDKRKKQERFLSSSNTLESDTKIPFSRDLPLGYARATMHDLQNVISSKGTVLESLKEGFVKIDSHSQAGNTITWACQLHAFGEDSKFSISCRQHPSSINSSPEQNSTITSPLAEVKTDDVYLSPWCTAINQHLREHDPQQTNPKIIIRTGIEFYELHYKQWRSFVVDDTKKSLQMTWKDLRDEELEDVEQIIQAKEVILSQVKAFLVSDSPFFELRPINLFWWQLKLSQFNSSEALSRSTRLDADLQRHAEKFETSDPSILVEIKFPYSFPRSPPNMRVIRPRMRHLTGGVTFSGVFESPLFTGSRWDPRAHLLALCFYLRTFLVKNSARIDLKTSKLYETQIAQRSQSRTFSSLFHKQNISTQNSFDREFFLYNMDFAAQFLNIEMSQLERGNRILLPQGVADEIFSNPFFEMPLLFEIDKGTRHTYVSVAEFTAPNGIAILPNFLMKSLLLSQGSKARIRCVTLPKAQSAKFQPHNKKFYKLKNHKQVLEHTLRSFATLTEGSSIPIQYMGENHFIEVVELDPSPAAHIVADPYLDLRVDFEAAADLHDGESPTALDELSDTADLSPHPGQEPGEDTFLSPAHQTCTNCGQSISKSRMIMHSVHCEKNYTKCSNCSRSVLRSELENHQQKYHALTECSACGIELEKCKLKQHKSDECQMRVEYCQFCELPLKPSEKFDHEVACGSQTEMCVGCDQYVFLKERDAHRAVCSGRHLLSFSCDGGDWRPEDEFTCPYCMFPSLLFEELVQHLKSVHENDENAVCCPICSDAAVKSNEQRVSQQQITNLLNHLHLNHT</sequence>
<dbReference type="InterPro" id="IPR008598">
    <property type="entry name" value="Di19_Zn-bd"/>
</dbReference>
<evidence type="ECO:0000256" key="1">
    <source>
        <dbReference type="ARBA" id="ARBA00006043"/>
    </source>
</evidence>
<dbReference type="GO" id="GO:0006511">
    <property type="term" value="P:ubiquitin-dependent protein catabolic process"/>
    <property type="evidence" value="ECO:0007669"/>
    <property type="project" value="InterPro"/>
</dbReference>
<dbReference type="Pfam" id="PF05605">
    <property type="entry name" value="zf-Di19"/>
    <property type="match status" value="1"/>
</dbReference>
<feature type="region of interest" description="Disordered" evidence="3">
    <location>
        <begin position="642"/>
        <end position="671"/>
    </location>
</feature>
<dbReference type="Gene3D" id="3.10.330.10">
    <property type="match status" value="1"/>
</dbReference>
<dbReference type="SMART" id="SM00355">
    <property type="entry name" value="ZnF_C2H2"/>
    <property type="match status" value="2"/>
</dbReference>
<dbReference type="Gene3D" id="3.30.40.10">
    <property type="entry name" value="Zinc/RING finger domain, C3HC4 (zinc finger)"/>
    <property type="match status" value="1"/>
</dbReference>
<proteinExistence type="inferred from homology"/>
<dbReference type="InterPro" id="IPR049439">
    <property type="entry name" value="TRAFD1-XIAF1_Znf"/>
</dbReference>
<dbReference type="AlphaFoldDB" id="A0A7S1KQC0"/>
<reference evidence="5" key="1">
    <citation type="submission" date="2021-01" db="EMBL/GenBank/DDBJ databases">
        <authorList>
            <person name="Corre E."/>
            <person name="Pelletier E."/>
            <person name="Niang G."/>
            <person name="Scheremetjew M."/>
            <person name="Finn R."/>
            <person name="Kale V."/>
            <person name="Holt S."/>
            <person name="Cochrane G."/>
            <person name="Meng A."/>
            <person name="Brown T."/>
            <person name="Cohen L."/>
        </authorList>
    </citation>
    <scope>NUCLEOTIDE SEQUENCE</scope>
    <source>
        <strain evidence="5">WS</strain>
    </source>
</reference>
<dbReference type="EMBL" id="HBGD01003658">
    <property type="protein sequence ID" value="CAD9079776.1"/>
    <property type="molecule type" value="Transcribed_RNA"/>
</dbReference>
<keyword evidence="2" id="KW-0833">Ubl conjugation pathway</keyword>
<feature type="compositionally biased region" description="Basic residues" evidence="3">
    <location>
        <begin position="1"/>
        <end position="25"/>
    </location>
</feature>
<feature type="domain" description="C2H2-type" evidence="4">
    <location>
        <begin position="702"/>
        <end position="724"/>
    </location>
</feature>
<feature type="domain" description="C2H2-type" evidence="4">
    <location>
        <begin position="822"/>
        <end position="845"/>
    </location>
</feature>
<name>A0A7S1KQC0_9EUKA</name>
<dbReference type="Pfam" id="PF21366">
    <property type="entry name" value="TRAFD1-XIAF1_ZnF"/>
    <property type="match status" value="1"/>
</dbReference>
<feature type="compositionally biased region" description="Basic and acidic residues" evidence="3">
    <location>
        <begin position="82"/>
        <end position="92"/>
    </location>
</feature>
<accession>A0A7S1KQC0</accession>
<dbReference type="InterPro" id="IPR042299">
    <property type="entry name" value="Ufd1-like_Nn"/>
</dbReference>
<gene>
    <name evidence="5" type="ORF">PCOS0759_LOCUS3016</name>
</gene>
<dbReference type="InterPro" id="IPR055417">
    <property type="entry name" value="UFD1_N1"/>
</dbReference>
<evidence type="ECO:0000259" key="4">
    <source>
        <dbReference type="SMART" id="SM00355"/>
    </source>
</evidence>
<dbReference type="GO" id="GO:0034098">
    <property type="term" value="C:VCP-NPL4-UFD1 AAA ATPase complex"/>
    <property type="evidence" value="ECO:0007669"/>
    <property type="project" value="TreeGrafter"/>
</dbReference>
<dbReference type="InterPro" id="IPR004854">
    <property type="entry name" value="Ufd1-like"/>
</dbReference>
<evidence type="ECO:0000256" key="2">
    <source>
        <dbReference type="ARBA" id="ARBA00022786"/>
    </source>
</evidence>
<comment type="similarity">
    <text evidence="1">Belongs to the UFD1 family.</text>
</comment>
<dbReference type="InterPro" id="IPR016135">
    <property type="entry name" value="UBQ-conjugating_enzyme/RWD"/>
</dbReference>
<dbReference type="GO" id="GO:0031593">
    <property type="term" value="F:polyubiquitin modification-dependent protein binding"/>
    <property type="evidence" value="ECO:0007669"/>
    <property type="project" value="TreeGrafter"/>
</dbReference>
<organism evidence="5">
    <name type="scientific">Percolomonas cosmopolitus</name>
    <dbReference type="NCBI Taxonomy" id="63605"/>
    <lineage>
        <taxon>Eukaryota</taxon>
        <taxon>Discoba</taxon>
        <taxon>Heterolobosea</taxon>
        <taxon>Tetramitia</taxon>
        <taxon>Eutetramitia</taxon>
        <taxon>Percolomonadidae</taxon>
        <taxon>Percolomonas</taxon>
    </lineage>
</organism>
<dbReference type="GO" id="GO:0036503">
    <property type="term" value="P:ERAD pathway"/>
    <property type="evidence" value="ECO:0007669"/>
    <property type="project" value="TreeGrafter"/>
</dbReference>
<dbReference type="Gene3D" id="3.10.110.10">
    <property type="entry name" value="Ubiquitin Conjugating Enzyme"/>
    <property type="match status" value="1"/>
</dbReference>
<evidence type="ECO:0000313" key="5">
    <source>
        <dbReference type="EMBL" id="CAD9079776.1"/>
    </source>
</evidence>
<dbReference type="InterPro" id="IPR013087">
    <property type="entry name" value="Znf_C2H2_type"/>
</dbReference>
<dbReference type="PANTHER" id="PTHR12555">
    <property type="entry name" value="UBIQUITIN FUSION DEGRADATON PROTEIN 1"/>
    <property type="match status" value="1"/>
</dbReference>
<evidence type="ECO:0000256" key="3">
    <source>
        <dbReference type="SAM" id="MobiDB-lite"/>
    </source>
</evidence>
<dbReference type="Pfam" id="PF24842">
    <property type="entry name" value="UFD1_N2"/>
    <property type="match status" value="1"/>
</dbReference>
<dbReference type="PANTHER" id="PTHR12555:SF13">
    <property type="entry name" value="UBIQUITIN RECOGNITION FACTOR IN ER-ASSOCIATED DEGRADATION PROTEIN 1"/>
    <property type="match status" value="1"/>
</dbReference>
<protein>
    <recommendedName>
        <fullName evidence="4">C2H2-type domain-containing protein</fullName>
    </recommendedName>
</protein>
<dbReference type="InterPro" id="IPR013083">
    <property type="entry name" value="Znf_RING/FYVE/PHD"/>
</dbReference>
<dbReference type="InterPro" id="IPR055418">
    <property type="entry name" value="UFD1_N2"/>
</dbReference>
<dbReference type="SUPFAM" id="SSF54495">
    <property type="entry name" value="UBC-like"/>
    <property type="match status" value="1"/>
</dbReference>
<dbReference type="Pfam" id="PF03152">
    <property type="entry name" value="UFD1_N1"/>
    <property type="match status" value="1"/>
</dbReference>